<evidence type="ECO:0000313" key="6">
    <source>
        <dbReference type="Proteomes" id="UP000185491"/>
    </source>
</evidence>
<dbReference type="PROSITE" id="PS50949">
    <property type="entry name" value="HTH_GNTR"/>
    <property type="match status" value="1"/>
</dbReference>
<keyword evidence="2" id="KW-0238">DNA-binding</keyword>
<evidence type="ECO:0000259" key="4">
    <source>
        <dbReference type="PROSITE" id="PS50949"/>
    </source>
</evidence>
<dbReference type="Gene3D" id="1.10.10.10">
    <property type="entry name" value="Winged helix-like DNA-binding domain superfamily/Winged helix DNA-binding domain"/>
    <property type="match status" value="1"/>
</dbReference>
<dbReference type="Pfam" id="PF00392">
    <property type="entry name" value="GntR"/>
    <property type="match status" value="1"/>
</dbReference>
<dbReference type="SUPFAM" id="SSF64288">
    <property type="entry name" value="Chorismate lyase-like"/>
    <property type="match status" value="1"/>
</dbReference>
<dbReference type="InterPro" id="IPR028978">
    <property type="entry name" value="Chorismate_lyase_/UTRA_dom_sf"/>
</dbReference>
<dbReference type="OrthoDB" id="3210131at2"/>
<dbReference type="RefSeq" id="WP_075733236.1">
    <property type="nucleotide sequence ID" value="NZ_CP009249.1"/>
</dbReference>
<dbReference type="GO" id="GO:0045892">
    <property type="term" value="P:negative regulation of DNA-templated transcription"/>
    <property type="evidence" value="ECO:0007669"/>
    <property type="project" value="TreeGrafter"/>
</dbReference>
<reference evidence="5 6" key="1">
    <citation type="submission" date="2014-08" db="EMBL/GenBank/DDBJ databases">
        <title>Complete genome sequence of Corynebacterium phocae M408/89/1(T)(=DSM 44612(T)), isolated from the common seal (Phoca vitulina).</title>
        <authorList>
            <person name="Ruckert C."/>
            <person name="Albersmeier A."/>
            <person name="Winkler A."/>
            <person name="Kalinowski J."/>
        </authorList>
    </citation>
    <scope>NUCLEOTIDE SEQUENCE [LARGE SCALE GENOMIC DNA]</scope>
    <source>
        <strain evidence="5 6">M408/89/1</strain>
    </source>
</reference>
<accession>A0A1L7D1Y6</accession>
<sequence length="253" mass="28335">MSRREPQQYLKIANYLKGEIANGNLKPGDFFPSEAELCEQFDTSRGPVRQAMATLRAQGAISSGRGRRSVVLGNFTAENFESTYSASARYNECGLKVSQKILVLGRVPAPEEAASALSIPEGESIVYLKRLRSLDDEIRMIQEHYFPLDVGRHIMGFDDTDPSLHRMLASAGVPVDNVNRVLRTIRANKEDAELLGVKEGEPLWYVRLYLHDHNGEPVEYGRYKYRAEGVQISLSTVRGTSSPLRLNILHEVV</sequence>
<dbReference type="PANTHER" id="PTHR44846">
    <property type="entry name" value="MANNOSYL-D-GLYCERATE TRANSPORT/METABOLISM SYSTEM REPRESSOR MNGR-RELATED"/>
    <property type="match status" value="1"/>
</dbReference>
<proteinExistence type="predicted"/>
<name>A0A1L7D1Y6_9CORY</name>
<dbReference type="Gene3D" id="3.40.1410.10">
    <property type="entry name" value="Chorismate lyase-like"/>
    <property type="match status" value="1"/>
</dbReference>
<dbReference type="InterPro" id="IPR036390">
    <property type="entry name" value="WH_DNA-bd_sf"/>
</dbReference>
<keyword evidence="3" id="KW-0804">Transcription</keyword>
<dbReference type="GO" id="GO:0003677">
    <property type="term" value="F:DNA binding"/>
    <property type="evidence" value="ECO:0007669"/>
    <property type="project" value="UniProtKB-KW"/>
</dbReference>
<feature type="domain" description="HTH gntR-type" evidence="4">
    <location>
        <begin position="6"/>
        <end position="74"/>
    </location>
</feature>
<evidence type="ECO:0000256" key="3">
    <source>
        <dbReference type="ARBA" id="ARBA00023163"/>
    </source>
</evidence>
<evidence type="ECO:0000256" key="1">
    <source>
        <dbReference type="ARBA" id="ARBA00023015"/>
    </source>
</evidence>
<dbReference type="STRING" id="161895.CPHO_03430"/>
<dbReference type="PRINTS" id="PR00035">
    <property type="entry name" value="HTHGNTR"/>
</dbReference>
<dbReference type="CDD" id="cd07377">
    <property type="entry name" value="WHTH_GntR"/>
    <property type="match status" value="1"/>
</dbReference>
<dbReference type="SMART" id="SM00866">
    <property type="entry name" value="UTRA"/>
    <property type="match status" value="1"/>
</dbReference>
<dbReference type="InterPro" id="IPR036388">
    <property type="entry name" value="WH-like_DNA-bd_sf"/>
</dbReference>
<organism evidence="5 6">
    <name type="scientific">Corynebacterium phocae</name>
    <dbReference type="NCBI Taxonomy" id="161895"/>
    <lineage>
        <taxon>Bacteria</taxon>
        <taxon>Bacillati</taxon>
        <taxon>Actinomycetota</taxon>
        <taxon>Actinomycetes</taxon>
        <taxon>Mycobacteriales</taxon>
        <taxon>Corynebacteriaceae</taxon>
        <taxon>Corynebacterium</taxon>
    </lineage>
</organism>
<dbReference type="PANTHER" id="PTHR44846:SF1">
    <property type="entry name" value="MANNOSYL-D-GLYCERATE TRANSPORT_METABOLISM SYSTEM REPRESSOR MNGR-RELATED"/>
    <property type="match status" value="1"/>
</dbReference>
<dbReference type="InterPro" id="IPR011663">
    <property type="entry name" value="UTRA"/>
</dbReference>
<dbReference type="InterPro" id="IPR000524">
    <property type="entry name" value="Tscrpt_reg_HTH_GntR"/>
</dbReference>
<dbReference type="InterPro" id="IPR050679">
    <property type="entry name" value="Bact_HTH_transcr_reg"/>
</dbReference>
<dbReference type="SMART" id="SM00345">
    <property type="entry name" value="HTH_GNTR"/>
    <property type="match status" value="1"/>
</dbReference>
<protein>
    <recommendedName>
        <fullName evidence="4">HTH gntR-type domain-containing protein</fullName>
    </recommendedName>
</protein>
<keyword evidence="1" id="KW-0805">Transcription regulation</keyword>
<gene>
    <name evidence="5" type="ORF">CPHO_03430</name>
</gene>
<evidence type="ECO:0000256" key="2">
    <source>
        <dbReference type="ARBA" id="ARBA00023125"/>
    </source>
</evidence>
<dbReference type="Proteomes" id="UP000185491">
    <property type="component" value="Chromosome"/>
</dbReference>
<dbReference type="AlphaFoldDB" id="A0A1L7D1Y6"/>
<dbReference type="EMBL" id="CP009249">
    <property type="protein sequence ID" value="APT92100.1"/>
    <property type="molecule type" value="Genomic_DNA"/>
</dbReference>
<dbReference type="KEGG" id="cpho:CPHO_03430"/>
<dbReference type="Pfam" id="PF07702">
    <property type="entry name" value="UTRA"/>
    <property type="match status" value="1"/>
</dbReference>
<dbReference type="SUPFAM" id="SSF46785">
    <property type="entry name" value="Winged helix' DNA-binding domain"/>
    <property type="match status" value="1"/>
</dbReference>
<keyword evidence="6" id="KW-1185">Reference proteome</keyword>
<evidence type="ECO:0000313" key="5">
    <source>
        <dbReference type="EMBL" id="APT92100.1"/>
    </source>
</evidence>
<dbReference type="GO" id="GO:0003700">
    <property type="term" value="F:DNA-binding transcription factor activity"/>
    <property type="evidence" value="ECO:0007669"/>
    <property type="project" value="InterPro"/>
</dbReference>